<dbReference type="EMBL" id="SWCO01000001">
    <property type="protein sequence ID" value="TKB05210.1"/>
    <property type="molecule type" value="Genomic_DNA"/>
</dbReference>
<dbReference type="InterPro" id="IPR029044">
    <property type="entry name" value="Nucleotide-diphossugar_trans"/>
</dbReference>
<evidence type="ECO:0000259" key="1">
    <source>
        <dbReference type="Pfam" id="PF00535"/>
    </source>
</evidence>
<keyword evidence="2" id="KW-0808">Transferase</keyword>
<keyword evidence="3" id="KW-1185">Reference proteome</keyword>
<comment type="caution">
    <text evidence="2">The sequence shown here is derived from an EMBL/GenBank/DDBJ whole genome shotgun (WGS) entry which is preliminary data.</text>
</comment>
<dbReference type="PANTHER" id="PTHR43685:SF2">
    <property type="entry name" value="GLYCOSYLTRANSFERASE 2-LIKE DOMAIN-CONTAINING PROTEIN"/>
    <property type="match status" value="1"/>
</dbReference>
<dbReference type="AlphaFoldDB" id="A0A4U0ZF92"/>
<name>A0A4U0ZF92_9ALTE</name>
<organism evidence="2 3">
    <name type="scientific">Alteromonas portus</name>
    <dbReference type="NCBI Taxonomy" id="2565549"/>
    <lineage>
        <taxon>Bacteria</taxon>
        <taxon>Pseudomonadati</taxon>
        <taxon>Pseudomonadota</taxon>
        <taxon>Gammaproteobacteria</taxon>
        <taxon>Alteromonadales</taxon>
        <taxon>Alteromonadaceae</taxon>
        <taxon>Alteromonas/Salinimonas group</taxon>
        <taxon>Alteromonas</taxon>
    </lineage>
</organism>
<evidence type="ECO:0000313" key="3">
    <source>
        <dbReference type="Proteomes" id="UP000305471"/>
    </source>
</evidence>
<proteinExistence type="predicted"/>
<accession>A0A4U0ZF92</accession>
<dbReference type="InterPro" id="IPR050834">
    <property type="entry name" value="Glycosyltransf_2"/>
</dbReference>
<protein>
    <submittedName>
        <fullName evidence="2">Glycosyltransferase family 2 protein</fullName>
    </submittedName>
</protein>
<dbReference type="PANTHER" id="PTHR43685">
    <property type="entry name" value="GLYCOSYLTRANSFERASE"/>
    <property type="match status" value="1"/>
</dbReference>
<dbReference type="SUPFAM" id="SSF53448">
    <property type="entry name" value="Nucleotide-diphospho-sugar transferases"/>
    <property type="match status" value="1"/>
</dbReference>
<dbReference type="Gene3D" id="3.90.550.10">
    <property type="entry name" value="Spore Coat Polysaccharide Biosynthesis Protein SpsA, Chain A"/>
    <property type="match status" value="1"/>
</dbReference>
<reference evidence="2 3" key="1">
    <citation type="submission" date="2019-04" db="EMBL/GenBank/DDBJ databases">
        <title>Alteromonas portus sp. nov., an alginate lyase-excreting marine bacterium.</title>
        <authorList>
            <person name="Huang H."/>
            <person name="Mo K."/>
            <person name="Bao S."/>
        </authorList>
    </citation>
    <scope>NUCLEOTIDE SEQUENCE [LARGE SCALE GENOMIC DNA]</scope>
    <source>
        <strain evidence="2 3">HB161718</strain>
    </source>
</reference>
<dbReference type="Proteomes" id="UP000305471">
    <property type="component" value="Unassembled WGS sequence"/>
</dbReference>
<feature type="domain" description="Glycosyltransferase 2-like" evidence="1">
    <location>
        <begin position="8"/>
        <end position="138"/>
    </location>
</feature>
<dbReference type="Pfam" id="PF00535">
    <property type="entry name" value="Glycos_transf_2"/>
    <property type="match status" value="1"/>
</dbReference>
<sequence length="301" mass="33948">MNDQFMVSVIIPAYNASATITRALDSVKAQTLQPSEVIIVNDGSSDNTSAVIQNYIKSTALNIILIETKNGGPSKARNIAIGRAKGNWLAFLDADDIWNNSDKLLLQSRLVEKYPDTVLVDTFSEVYWNDTKTNINDTVKNDNAFELLLTKNIINATSSVLSRADSVRLAGGFNTEIKFGEDRLLWAKLALQGRFRTVEKLCVFKENHDANLTSNGMRNLKYREMLVEELLNLKVFSKKETKTIWLLNFEEFLKKALKSGCFNLYNLIASSTLKKSGSKFIMSKYFLFWLPSLVLSVFTNK</sequence>
<dbReference type="GO" id="GO:0016740">
    <property type="term" value="F:transferase activity"/>
    <property type="evidence" value="ECO:0007669"/>
    <property type="project" value="UniProtKB-KW"/>
</dbReference>
<evidence type="ECO:0000313" key="2">
    <source>
        <dbReference type="EMBL" id="TKB05210.1"/>
    </source>
</evidence>
<dbReference type="OrthoDB" id="9802649at2"/>
<dbReference type="CDD" id="cd00761">
    <property type="entry name" value="Glyco_tranf_GTA_type"/>
    <property type="match status" value="1"/>
</dbReference>
<gene>
    <name evidence="2" type="ORF">E5672_03770</name>
</gene>
<dbReference type="InterPro" id="IPR001173">
    <property type="entry name" value="Glyco_trans_2-like"/>
</dbReference>
<dbReference type="RefSeq" id="WP_136780966.1">
    <property type="nucleotide sequence ID" value="NZ_SWCO01000001.1"/>
</dbReference>